<comment type="caution">
    <text evidence="3">The sequence shown here is derived from an EMBL/GenBank/DDBJ whole genome shotgun (WGS) entry which is preliminary data.</text>
</comment>
<dbReference type="Gene3D" id="3.40.50.1820">
    <property type="entry name" value="alpha/beta hydrolase"/>
    <property type="match status" value="1"/>
</dbReference>
<dbReference type="EMBL" id="QUMU01000018">
    <property type="protein sequence ID" value="REG22875.1"/>
    <property type="molecule type" value="Genomic_DNA"/>
</dbReference>
<dbReference type="Proteomes" id="UP000256345">
    <property type="component" value="Unassembled WGS sequence"/>
</dbReference>
<keyword evidence="4" id="KW-1185">Reference proteome</keyword>
<dbReference type="InterPro" id="IPR050266">
    <property type="entry name" value="AB_hydrolase_sf"/>
</dbReference>
<organism evidence="3 4">
    <name type="scientific">Archangium gephyra</name>
    <dbReference type="NCBI Taxonomy" id="48"/>
    <lineage>
        <taxon>Bacteria</taxon>
        <taxon>Pseudomonadati</taxon>
        <taxon>Myxococcota</taxon>
        <taxon>Myxococcia</taxon>
        <taxon>Myxococcales</taxon>
        <taxon>Cystobacterineae</taxon>
        <taxon>Archangiaceae</taxon>
        <taxon>Archangium</taxon>
    </lineage>
</organism>
<dbReference type="SUPFAM" id="SSF53474">
    <property type="entry name" value="alpha/beta-Hydrolases"/>
    <property type="match status" value="1"/>
</dbReference>
<dbReference type="PANTHER" id="PTHR43798:SF33">
    <property type="entry name" value="HYDROLASE, PUTATIVE (AFU_ORTHOLOGUE AFUA_2G14860)-RELATED"/>
    <property type="match status" value="1"/>
</dbReference>
<accession>A0ABX9JN47</accession>
<feature type="domain" description="AB hydrolase-1" evidence="2">
    <location>
        <begin position="40"/>
        <end position="284"/>
    </location>
</feature>
<evidence type="ECO:0000259" key="2">
    <source>
        <dbReference type="Pfam" id="PF00561"/>
    </source>
</evidence>
<dbReference type="InterPro" id="IPR000073">
    <property type="entry name" value="AB_hydrolase_1"/>
</dbReference>
<evidence type="ECO:0000256" key="1">
    <source>
        <dbReference type="SAM" id="MobiDB-lite"/>
    </source>
</evidence>
<dbReference type="InterPro" id="IPR029058">
    <property type="entry name" value="AB_hydrolase_fold"/>
</dbReference>
<evidence type="ECO:0000313" key="4">
    <source>
        <dbReference type="Proteomes" id="UP000256345"/>
    </source>
</evidence>
<protein>
    <submittedName>
        <fullName evidence="3">Pimeloyl-ACP methyl ester carboxylesterase</fullName>
    </submittedName>
</protein>
<sequence>MRASHELEPRGAAAVPGDSHPAVVRTRRGPVECASLGEGPAVLALHGAMGGHDQASLLARTAGVPGFRYIAPSRPGYLGTSLSLGRTPKEQAELYRDLLDTLGIDRVALMAVSGGGPSALQFALSYPKRCWGLVIISSVCSRIAKRPPLPWYLMKLAVHVSPLFALMKRKAERTPEEASRRSIPDPVMRARTLNDPEAGPLLRELQLSTYDRLPLRIPGSDNDITLTHRELSFPLEQIKAPTLIVHGTNDRMAPYAQAQRLAARVPGAELLSLEGGDHVGIFTHLHEVRARVGHFLGAHAPRAVAS</sequence>
<dbReference type="PANTHER" id="PTHR43798">
    <property type="entry name" value="MONOACYLGLYCEROL LIPASE"/>
    <property type="match status" value="1"/>
</dbReference>
<reference evidence="3 4" key="1">
    <citation type="submission" date="2018-08" db="EMBL/GenBank/DDBJ databases">
        <title>Genomic Encyclopedia of Archaeal and Bacterial Type Strains, Phase II (KMG-II): from individual species to whole genera.</title>
        <authorList>
            <person name="Goeker M."/>
        </authorList>
    </citation>
    <scope>NUCLEOTIDE SEQUENCE [LARGE SCALE GENOMIC DNA]</scope>
    <source>
        <strain evidence="3 4">DSM 2261</strain>
    </source>
</reference>
<dbReference type="Pfam" id="PF00561">
    <property type="entry name" value="Abhydrolase_1"/>
    <property type="match status" value="1"/>
</dbReference>
<gene>
    <name evidence="3" type="ORF">ATI61_11880</name>
</gene>
<feature type="region of interest" description="Disordered" evidence="1">
    <location>
        <begin position="1"/>
        <end position="23"/>
    </location>
</feature>
<name>A0ABX9JN47_9BACT</name>
<evidence type="ECO:0000313" key="3">
    <source>
        <dbReference type="EMBL" id="REG22875.1"/>
    </source>
</evidence>
<proteinExistence type="predicted"/>